<evidence type="ECO:0000259" key="3">
    <source>
        <dbReference type="Pfam" id="PF13456"/>
    </source>
</evidence>
<name>A0A834YXK7_TETSI</name>
<feature type="domain" description="RNase H type-1" evidence="3">
    <location>
        <begin position="193"/>
        <end position="313"/>
    </location>
</feature>
<dbReference type="CDD" id="cd06222">
    <property type="entry name" value="RNase_H_like"/>
    <property type="match status" value="1"/>
</dbReference>
<dbReference type="Pfam" id="PF13966">
    <property type="entry name" value="zf-RVT"/>
    <property type="match status" value="1"/>
</dbReference>
<dbReference type="InterPro" id="IPR026960">
    <property type="entry name" value="RVT-Znf"/>
</dbReference>
<feature type="compositionally biased region" description="Polar residues" evidence="1">
    <location>
        <begin position="749"/>
        <end position="764"/>
    </location>
</feature>
<accession>A0A834YXK7</accession>
<gene>
    <name evidence="6" type="ORF">HHK36_019483</name>
</gene>
<dbReference type="InterPro" id="IPR012337">
    <property type="entry name" value="RNaseH-like_sf"/>
</dbReference>
<dbReference type="InterPro" id="IPR058353">
    <property type="entry name" value="DUF8040"/>
</dbReference>
<evidence type="ECO:0000259" key="5">
    <source>
        <dbReference type="Pfam" id="PF26138"/>
    </source>
</evidence>
<dbReference type="EMBL" id="JABCRI010000013">
    <property type="protein sequence ID" value="KAF8395535.1"/>
    <property type="molecule type" value="Genomic_DNA"/>
</dbReference>
<evidence type="ECO:0000313" key="7">
    <source>
        <dbReference type="Proteomes" id="UP000655225"/>
    </source>
</evidence>
<sequence>MQDIHPSDIALRPSSSSPQSARWKALWKLQLPKKISWFLWSCLHNALVVLQKRKITSVALYPICGLTNETVEHMLFECQHARYTWLGSPIGVRAEICGVTNLFTWWSSWASSSMENRSKLRILNFLGSLAWNIWKARNHFVYQHSNLAPDLSIEQGVWLVEECELQGHKPLNLTVGPRENSWTPPLVSCIKINTDGSDGRFAGGGGVACNCIGEILGGSISPMKGGGGALLAEAHALRTVVDFATRQLWRDVHFSSDSLLLVDTISSNSGGTYWGIQALAHDIKSVFASHPSFSLSFDRRTTNPFAHCLASHAIRLCREGRSKPGGVWCEKLCPNGCEIRHSRSSLRRKTSPEVQIFRIFTLEAQNHQQIQMGRCSICDDGMLVEAVVAVCAAAAACLCAAHHLIEEDRAPAQNHYLTRRGFLDEVIRSEDNCYNLLRMNMDAFQRLVIMLRGSGRLHDTFHCSVDEQLAMFLHIIAHNVKNRAIKCYFKRSGDTVSKYFNKVLLAIIGMEDILLKPPRTETPPQIEQNQRFYPYFKVALSKDLCHLIVTYNGTIFLAMDTFSNPHEHGNSDNTRTRKNTIWSPEMDKCLVESLVIQANEGLKIDKGFKEHAYTVTRNIINCRFVLDLANHHIINRMKTIRKKYRVIKDMLSASGFAWNEISKTIECDDDAHPDAKGMRGKPIEMLDELSIVCGVDQATGQWARIPSDVNARRQMETQEPSDGSFPMMQPGFDDYTEGDGVDSFPYMGRTSSRPVESNTTGSSHHSGKRTKRSKNIEAVNETMGVVAHTMGRLAEAIERIHNVVNDEALVQKVEELEGVDEATRVIALEFLNDNPSKAKTFMQLSSNERRSFFIFRHLSDYGVRRLPPKTGFSLQVHAFSQTIRLCIHSCVYEELPLIGNYLDDHGVSGSSQPLWLYNYHVLNGLRTNEVGKFDDPIMIPVYQFQLCCYKKYWGEDANKFNPLRFANGLSKPPNTQINALVLDFSMGSSMYALDIILQCWKQLKTVVAVILQRCSLTHSPILERPFHATDSCASSVNLGS</sequence>
<reference evidence="6 7" key="1">
    <citation type="submission" date="2020-04" db="EMBL/GenBank/DDBJ databases">
        <title>Plant Genome Project.</title>
        <authorList>
            <person name="Zhang R.-G."/>
        </authorList>
    </citation>
    <scope>NUCLEOTIDE SEQUENCE [LARGE SCALE GENOMIC DNA]</scope>
    <source>
        <strain evidence="6">YNK0</strain>
        <tissue evidence="6">Leaf</tissue>
    </source>
</reference>
<dbReference type="Proteomes" id="UP000655225">
    <property type="component" value="Unassembled WGS sequence"/>
</dbReference>
<feature type="domain" description="Myb/SANT-like" evidence="2">
    <location>
        <begin position="582"/>
        <end position="670"/>
    </location>
</feature>
<feature type="domain" description="DUF8040" evidence="5">
    <location>
        <begin position="417"/>
        <end position="508"/>
    </location>
</feature>
<dbReference type="PANTHER" id="PTHR46929:SF18">
    <property type="entry name" value="MYB_SANT-LIKE DNA-BINDING DOMAIN PROTEIN"/>
    <property type="match status" value="1"/>
</dbReference>
<dbReference type="InterPro" id="IPR044730">
    <property type="entry name" value="RNase_H-like_dom_plant"/>
</dbReference>
<dbReference type="Pfam" id="PF12776">
    <property type="entry name" value="Myb_DNA-bind_3"/>
    <property type="match status" value="1"/>
</dbReference>
<protein>
    <recommendedName>
        <fullName evidence="8">Myb/SANT-like domain-containing protein</fullName>
    </recommendedName>
</protein>
<evidence type="ECO:0000259" key="2">
    <source>
        <dbReference type="Pfam" id="PF12776"/>
    </source>
</evidence>
<dbReference type="Pfam" id="PF13456">
    <property type="entry name" value="RVT_3"/>
    <property type="match status" value="1"/>
</dbReference>
<evidence type="ECO:0008006" key="8">
    <source>
        <dbReference type="Google" id="ProtNLM"/>
    </source>
</evidence>
<dbReference type="InterPro" id="IPR036397">
    <property type="entry name" value="RNaseH_sf"/>
</dbReference>
<dbReference type="Pfam" id="PF26138">
    <property type="entry name" value="DUF8040"/>
    <property type="match status" value="1"/>
</dbReference>
<comment type="caution">
    <text evidence="6">The sequence shown here is derived from an EMBL/GenBank/DDBJ whole genome shotgun (WGS) entry which is preliminary data.</text>
</comment>
<dbReference type="InterPro" id="IPR024752">
    <property type="entry name" value="Myb/SANT-like_dom"/>
</dbReference>
<dbReference type="OrthoDB" id="611564at2759"/>
<dbReference type="AlphaFoldDB" id="A0A834YXK7"/>
<organism evidence="6 7">
    <name type="scientific">Tetracentron sinense</name>
    <name type="common">Spur-leaf</name>
    <dbReference type="NCBI Taxonomy" id="13715"/>
    <lineage>
        <taxon>Eukaryota</taxon>
        <taxon>Viridiplantae</taxon>
        <taxon>Streptophyta</taxon>
        <taxon>Embryophyta</taxon>
        <taxon>Tracheophyta</taxon>
        <taxon>Spermatophyta</taxon>
        <taxon>Magnoliopsida</taxon>
        <taxon>Trochodendrales</taxon>
        <taxon>Trochodendraceae</taxon>
        <taxon>Tetracentron</taxon>
    </lineage>
</organism>
<proteinExistence type="predicted"/>
<dbReference type="Gene3D" id="3.30.420.10">
    <property type="entry name" value="Ribonuclease H-like superfamily/Ribonuclease H"/>
    <property type="match status" value="1"/>
</dbReference>
<dbReference type="PANTHER" id="PTHR46929">
    <property type="entry name" value="EXPRESSED PROTEIN"/>
    <property type="match status" value="1"/>
</dbReference>
<dbReference type="SUPFAM" id="SSF53098">
    <property type="entry name" value="Ribonuclease H-like"/>
    <property type="match status" value="1"/>
</dbReference>
<dbReference type="GO" id="GO:0003676">
    <property type="term" value="F:nucleic acid binding"/>
    <property type="evidence" value="ECO:0007669"/>
    <property type="project" value="InterPro"/>
</dbReference>
<feature type="region of interest" description="Disordered" evidence="1">
    <location>
        <begin position="738"/>
        <end position="773"/>
    </location>
</feature>
<dbReference type="GO" id="GO:0004523">
    <property type="term" value="F:RNA-DNA hybrid ribonuclease activity"/>
    <property type="evidence" value="ECO:0007669"/>
    <property type="project" value="InterPro"/>
</dbReference>
<dbReference type="InterPro" id="IPR002156">
    <property type="entry name" value="RNaseH_domain"/>
</dbReference>
<evidence type="ECO:0000313" key="6">
    <source>
        <dbReference type="EMBL" id="KAF8395535.1"/>
    </source>
</evidence>
<evidence type="ECO:0000256" key="1">
    <source>
        <dbReference type="SAM" id="MobiDB-lite"/>
    </source>
</evidence>
<keyword evidence="7" id="KW-1185">Reference proteome</keyword>
<evidence type="ECO:0000259" key="4">
    <source>
        <dbReference type="Pfam" id="PF13966"/>
    </source>
</evidence>
<feature type="domain" description="Reverse transcriptase zinc-binding" evidence="4">
    <location>
        <begin position="18"/>
        <end position="85"/>
    </location>
</feature>